<dbReference type="Pfam" id="PF10650">
    <property type="entry name" value="zf-C3H1"/>
    <property type="match status" value="1"/>
</dbReference>
<evidence type="ECO:0000256" key="3">
    <source>
        <dbReference type="SAM" id="SignalP"/>
    </source>
</evidence>
<dbReference type="PANTHER" id="PTHR21563:SF3">
    <property type="entry name" value="ZINC FINGER C3H1 DOMAIN-CONTAINING PROTEIN"/>
    <property type="match status" value="1"/>
</dbReference>
<feature type="coiled-coil region" evidence="1">
    <location>
        <begin position="701"/>
        <end position="731"/>
    </location>
</feature>
<accession>A0AAV3PYV2</accession>
<proteinExistence type="predicted"/>
<name>A0AAV3PYV2_LITER</name>
<feature type="region of interest" description="Disordered" evidence="2">
    <location>
        <begin position="495"/>
        <end position="520"/>
    </location>
</feature>
<comment type="caution">
    <text evidence="5">The sequence shown here is derived from an EMBL/GenBank/DDBJ whole genome shotgun (WGS) entry which is preliminary data.</text>
</comment>
<feature type="compositionally biased region" description="Polar residues" evidence="2">
    <location>
        <begin position="833"/>
        <end position="850"/>
    </location>
</feature>
<organism evidence="5 6">
    <name type="scientific">Lithospermum erythrorhizon</name>
    <name type="common">Purple gromwell</name>
    <name type="synonym">Lithospermum officinale var. erythrorhizon</name>
    <dbReference type="NCBI Taxonomy" id="34254"/>
    <lineage>
        <taxon>Eukaryota</taxon>
        <taxon>Viridiplantae</taxon>
        <taxon>Streptophyta</taxon>
        <taxon>Embryophyta</taxon>
        <taxon>Tracheophyta</taxon>
        <taxon>Spermatophyta</taxon>
        <taxon>Magnoliopsida</taxon>
        <taxon>eudicotyledons</taxon>
        <taxon>Gunneridae</taxon>
        <taxon>Pentapetalae</taxon>
        <taxon>asterids</taxon>
        <taxon>lamiids</taxon>
        <taxon>Boraginales</taxon>
        <taxon>Boraginaceae</taxon>
        <taxon>Boraginoideae</taxon>
        <taxon>Lithospermeae</taxon>
        <taxon>Lithospermum</taxon>
    </lineage>
</organism>
<dbReference type="InterPro" id="IPR039278">
    <property type="entry name" value="Red1"/>
</dbReference>
<protein>
    <recommendedName>
        <fullName evidence="4">Putative zinc-finger domain-containing protein</fullName>
    </recommendedName>
</protein>
<feature type="region of interest" description="Disordered" evidence="2">
    <location>
        <begin position="290"/>
        <end position="375"/>
    </location>
</feature>
<feature type="compositionally biased region" description="Polar residues" evidence="2">
    <location>
        <begin position="359"/>
        <end position="371"/>
    </location>
</feature>
<keyword evidence="6" id="KW-1185">Reference proteome</keyword>
<evidence type="ECO:0000313" key="5">
    <source>
        <dbReference type="EMBL" id="GAA0155525.1"/>
    </source>
</evidence>
<keyword evidence="1" id="KW-0175">Coiled coil</keyword>
<dbReference type="SUPFAM" id="SSF48452">
    <property type="entry name" value="TPR-like"/>
    <property type="match status" value="1"/>
</dbReference>
<dbReference type="EMBL" id="BAABME010002643">
    <property type="protein sequence ID" value="GAA0155525.1"/>
    <property type="molecule type" value="Genomic_DNA"/>
</dbReference>
<evidence type="ECO:0000256" key="2">
    <source>
        <dbReference type="SAM" id="MobiDB-lite"/>
    </source>
</evidence>
<gene>
    <name evidence="5" type="ORF">LIER_13234</name>
</gene>
<evidence type="ECO:0000256" key="1">
    <source>
        <dbReference type="SAM" id="Coils"/>
    </source>
</evidence>
<feature type="compositionally biased region" description="Basic and acidic residues" evidence="2">
    <location>
        <begin position="977"/>
        <end position="986"/>
    </location>
</feature>
<feature type="compositionally biased region" description="Basic residues" evidence="2">
    <location>
        <begin position="495"/>
        <end position="504"/>
    </location>
</feature>
<feature type="chain" id="PRO_5043831120" description="Putative zinc-finger domain-containing protein" evidence="3">
    <location>
        <begin position="20"/>
        <end position="1865"/>
    </location>
</feature>
<evidence type="ECO:0000259" key="4">
    <source>
        <dbReference type="Pfam" id="PF10650"/>
    </source>
</evidence>
<dbReference type="GO" id="GO:0000178">
    <property type="term" value="C:exosome (RNase complex)"/>
    <property type="evidence" value="ECO:0007669"/>
    <property type="project" value="TreeGrafter"/>
</dbReference>
<dbReference type="InterPro" id="IPR019607">
    <property type="entry name" value="Putative_zinc-finger_domain"/>
</dbReference>
<feature type="region of interest" description="Disordered" evidence="2">
    <location>
        <begin position="833"/>
        <end position="881"/>
    </location>
</feature>
<dbReference type="GO" id="GO:0005634">
    <property type="term" value="C:nucleus"/>
    <property type="evidence" value="ECO:0007669"/>
    <property type="project" value="TreeGrafter"/>
</dbReference>
<feature type="region of interest" description="Disordered" evidence="2">
    <location>
        <begin position="950"/>
        <end position="986"/>
    </location>
</feature>
<feature type="domain" description="Putative zinc-finger" evidence="4">
    <location>
        <begin position="1075"/>
        <end position="1095"/>
    </location>
</feature>
<evidence type="ECO:0000313" key="6">
    <source>
        <dbReference type="Proteomes" id="UP001454036"/>
    </source>
</evidence>
<dbReference type="PANTHER" id="PTHR21563">
    <property type="entry name" value="ZINC FINGER C3H1 DOMAIN-CONTAINING PROTEIN"/>
    <property type="match status" value="1"/>
</dbReference>
<reference evidence="5 6" key="1">
    <citation type="submission" date="2024-01" db="EMBL/GenBank/DDBJ databases">
        <title>The complete chloroplast genome sequence of Lithospermum erythrorhizon: insights into the phylogenetic relationship among Boraginaceae species and the maternal lineages of purple gromwells.</title>
        <authorList>
            <person name="Okada T."/>
            <person name="Watanabe K."/>
        </authorList>
    </citation>
    <scope>NUCLEOTIDE SEQUENCE [LARGE SCALE GENOMIC DNA]</scope>
</reference>
<sequence length="1865" mass="207043">MSILLTTKMLMIITSGVEKKENCGTGSSQQVTSSYTAQLHPINSSDADPVECIQSSLTNKSTQYNEMTKLANLMVQENCVAGSSQQVTCINTAQLHPINSSDADPVECIQISLTNKSTRCDEAEKIANLMVQKNCGASSSQQGTSSNTAWVHPINSSDADPVDLVQSSLTNKSTQYNEATKFANLMVQVNCTAGSSQQVASSNTAWRHPINRNDADLVKCVQSSLSKKSTQCNEATKSANLMLQENFGAGSSQQVTSSNTGWLHPINSGDADAVERVQISLTNKSTQYNLAGKSASSDMVPKDEGTEHTLPSNQQKNERNRVPFVISFSDDDDSEDSGRQNNAKLRELGVGRTTRLLGTAQQNPQKFQPRSLSKVGPRKVSFTRTFVPSDSRRKVVLSRNSGPSQYSRSFNTSNKVAAQDHGHNTKSIPYTSKLQDLRQLIDKKENEIKRKSSQQKKASILPQCKDNRFTGVGDGKTRLSGTSSVDTIELEAKEPHKKRPKITKTRLSGLSAGKREEPQQSSIFASENVLLENSDKQKEDVRAEVVSPKKAYALLASKKREGGHGTVNMKGGSDILEKTRRLSKLGGLVTIPKQHALTENDTCKNIHIKSNTIGLNLGAEQSTQQPSSAFQNNVDFENNVTENSGPHLIESNGEALEPTSHDRYHFHSHYTSSGKPRTSDLSLDNPNFWDSIRMGRGDLGIQALLNLEASNDKELEEAQERRRQCEIEERKALDFYRKAQRALTEANAKCSYLYRKREMFSAQLRSVMMENTNLFSTFGTNDQFELQLNHINFPDVNANLIPAASGNTQAKYDSSDQHIFYPTGVTPDDVKQSLQRQGVSGNDMVSNQSSEYDDSAKEPENGDDVYCPSEGSSMSEDENGVTYQENVHVLEYERMEQTSGESEKEINIGSDGIEHLQGSQDSLLLEASLRSQLFERLRTNALTKKSFIGHVEPLDDGTGNDNGGKKGELIPDNQLSSREDEGKQSDLRGYQGSTFIAFFYPLLRSAFHHLKISDPSSLVNLQSGLGSPEMQICDDNFHTQQSNYSWTSPQILKDLNVGNTGSYSCSVTIDPLQPLCMYDLRGKCNNDECAWQHVRKFACKDSLVSSAQKDEANVATRSYGSLDLIPPTYLIDLDVLHVNLCSYRSFSTESFGQCWRKCFSSTLVLSSVLPVDLPLDEPFLHGNEPRVESEASGNRQLLYFDSKNASLKQSDCPIIDNDQALETALLNLQYEANKQKGRIEALKVLVRAVEADPTSAALWVVYLQIYYSNKKFIGKDDLFQYAVEHSKSSYELWLLYINSRTQFDDRLAAYSAALQALCCGYVSGPDVNAKQTSAYILDIFLQMMNCLCMSGNINRVLEIIYGLSPSSKRSDMVTFPDIIDFLSIYDKCVFWVSCVHLAIYRQVPDAIVQRFEFQKDLSAIEWPNTQLIGEEKQKAISLMESAVSSLEEEINSESLDNKDTLKAAHLFAVNHVKCVAVLEGLGCGRDLLEKYTILYPSCLELVLMLASTERDKFVGFEKAISNWLDDVPGIQCLWNQYVECALESQNFDFAKELITRWFNFASKMECAHNGTSGTIDADNVLQSVPASVPLGCCSFPDHNDVVFKLLNFSIYMALHGDETEALLVLDRAIKASDTDNYFHCVREHALFLCAGDLKHHKKSHFRTIMKLLNSYLVDPRASQKCAPLSRHYLQMIKKPRVQQLVYKLLNPLSNFSLLNSVLEVWYGPSLLPPTFENLSELVDFAEGVLGLLPSNYVLALSVCKLLIQSSGTAKLPANVSFWASSLLANALFLAVPVAPESVWIESAEILCHLTDLHAVSESFYKRALLVHPFSIKLWKSYFGSVNDAAEATAIKEASSAKGISLDDTF</sequence>
<dbReference type="InterPro" id="IPR011990">
    <property type="entry name" value="TPR-like_helical_dom_sf"/>
</dbReference>
<feature type="signal peptide" evidence="3">
    <location>
        <begin position="1"/>
        <end position="19"/>
    </location>
</feature>
<keyword evidence="3" id="KW-0732">Signal</keyword>
<feature type="region of interest" description="Disordered" evidence="2">
    <location>
        <begin position="389"/>
        <end position="410"/>
    </location>
</feature>
<feature type="compositionally biased region" description="Polar residues" evidence="2">
    <location>
        <begin position="398"/>
        <end position="410"/>
    </location>
</feature>
<dbReference type="Gene3D" id="1.25.40.10">
    <property type="entry name" value="Tetratricopeptide repeat domain"/>
    <property type="match status" value="1"/>
</dbReference>
<dbReference type="Proteomes" id="UP001454036">
    <property type="component" value="Unassembled WGS sequence"/>
</dbReference>